<dbReference type="NCBIfam" id="TIGR01200">
    <property type="entry name" value="GLPGLI"/>
    <property type="match status" value="1"/>
</dbReference>
<dbReference type="InterPro" id="IPR005901">
    <property type="entry name" value="GLPGLI"/>
</dbReference>
<reference evidence="1 4" key="2">
    <citation type="submission" date="2018-11" db="EMBL/GenBank/DDBJ databases">
        <title>Proposal to divide the Flavobacteriaceae and reorganize its genera based on Amino Acid Identity values calculated from whole genome sequences.</title>
        <authorList>
            <person name="Nicholson A.C."/>
            <person name="Gulvik C.A."/>
            <person name="Whitney A.M."/>
            <person name="Humrighouse B.W."/>
            <person name="Bell M."/>
            <person name="Holmes B."/>
            <person name="Steigerwalt A.G."/>
            <person name="Villarma A."/>
            <person name="Sheth M."/>
            <person name="Batra D."/>
            <person name="Pryor J."/>
            <person name="Bernardet J.-F."/>
            <person name="Hugo C."/>
            <person name="Kampfer P."/>
            <person name="Newman J."/>
            <person name="McQuiston J.R."/>
        </authorList>
    </citation>
    <scope>NUCLEOTIDE SEQUENCE [LARGE SCALE GENOMIC DNA]</scope>
    <source>
        <strain evidence="1 4">KC_1864</strain>
    </source>
</reference>
<dbReference type="Pfam" id="PF09697">
    <property type="entry name" value="Porph_ging"/>
    <property type="match status" value="1"/>
</dbReference>
<evidence type="ECO:0000313" key="2">
    <source>
        <dbReference type="EMBL" id="PNW13849.1"/>
    </source>
</evidence>
<accession>A0A3G6RIT1</accession>
<dbReference type="Proteomes" id="UP000236262">
    <property type="component" value="Unassembled WGS sequence"/>
</dbReference>
<reference evidence="2 3" key="1">
    <citation type="submission" date="2018-01" db="EMBL/GenBank/DDBJ databases">
        <title>Draft genome sequences of Chryseobacterium lactis NCTC11390, Chryseobacterium oncorhynchi 701B-08, and Chryseobacterium viscerum 687B-08.</title>
        <authorList>
            <person name="Jeong J.-J."/>
            <person name="Lee Y.J."/>
            <person name="Park B."/>
            <person name="Choi I.-G."/>
            <person name="Kim K.D."/>
        </authorList>
    </citation>
    <scope>NUCLEOTIDE SEQUENCE [LARGE SCALE GENOMIC DNA]</scope>
    <source>
        <strain evidence="2 3">NCTC11390</strain>
    </source>
</reference>
<dbReference type="OrthoDB" id="1440774at2"/>
<dbReference type="KEGG" id="clac:EG342_11455"/>
<protein>
    <submittedName>
        <fullName evidence="1">GLPGLI family protein</fullName>
    </submittedName>
</protein>
<evidence type="ECO:0000313" key="4">
    <source>
        <dbReference type="Proteomes" id="UP000279972"/>
    </source>
</evidence>
<name>A0A3G6RIT1_CHRLC</name>
<dbReference type="EMBL" id="CP033924">
    <property type="protein sequence ID" value="AZA82475.1"/>
    <property type="molecule type" value="Genomic_DNA"/>
</dbReference>
<dbReference type="Proteomes" id="UP000279972">
    <property type="component" value="Chromosome"/>
</dbReference>
<dbReference type="EMBL" id="PPEH01000003">
    <property type="protein sequence ID" value="PNW13849.1"/>
    <property type="molecule type" value="Genomic_DNA"/>
</dbReference>
<proteinExistence type="predicted"/>
<dbReference type="AlphaFoldDB" id="A0A3G6RIT1"/>
<gene>
    <name evidence="2" type="ORF">C1637_08240</name>
    <name evidence="1" type="ORF">EG342_11455</name>
</gene>
<organism evidence="2 3">
    <name type="scientific">Chryseobacterium lactis</name>
    <dbReference type="NCBI Taxonomy" id="1241981"/>
    <lineage>
        <taxon>Bacteria</taxon>
        <taxon>Pseudomonadati</taxon>
        <taxon>Bacteroidota</taxon>
        <taxon>Flavobacteriia</taxon>
        <taxon>Flavobacteriales</taxon>
        <taxon>Weeksellaceae</taxon>
        <taxon>Chryseobacterium group</taxon>
        <taxon>Chryseobacterium</taxon>
    </lineage>
</organism>
<sequence>MKLITIVSLLFIGILYGQNKRFYYEYNFSNDSANLENKAKELLALDASAEGTIFYSHRINQIDSLYNLRDAKGSPPKFLGYPYRDVLFHEVIISKKNEIPKLYYMGGPTKNYYEIKLEQKINWTILPDTKVFENFQVQKATAKINGRKWTVWFTKDIPINSGPYYFNGLPGLILIAEDERNSHSFQLSGIANIDNVDLDFIPMFQSRQLRSNNTKVTLTTAEFKKLLISNDGDFVNNVVPAGNSAEVVSSKFYDSSGNEISQADYVKNQRESRRKILKRNNNKLINDFKIGVTENPLKSRTKQ</sequence>
<evidence type="ECO:0000313" key="3">
    <source>
        <dbReference type="Proteomes" id="UP000236262"/>
    </source>
</evidence>
<dbReference type="RefSeq" id="WP_103290768.1">
    <property type="nucleotide sequence ID" value="NZ_CP033924.1"/>
</dbReference>
<keyword evidence="4" id="KW-1185">Reference proteome</keyword>
<evidence type="ECO:0000313" key="1">
    <source>
        <dbReference type="EMBL" id="AZA82475.1"/>
    </source>
</evidence>